<dbReference type="GO" id="GO:0046872">
    <property type="term" value="F:metal ion binding"/>
    <property type="evidence" value="ECO:0007669"/>
    <property type="project" value="UniProtKB-KW"/>
</dbReference>
<feature type="chain" id="PRO_5043756626" description="Thiamine pyrimidine synthase" evidence="13">
    <location>
        <begin position="22"/>
        <end position="534"/>
    </location>
</feature>
<dbReference type="SUPFAM" id="SSF55073">
    <property type="entry name" value="Nucleotide cyclase"/>
    <property type="match status" value="1"/>
</dbReference>
<keyword evidence="7" id="KW-0663">Pyridoxal phosphate</keyword>
<comment type="pathway">
    <text evidence="2">Cofactor biosynthesis; thiamine diphosphate biosynthesis.</text>
</comment>
<feature type="domain" description="GGDEF" evidence="14">
    <location>
        <begin position="399"/>
        <end position="534"/>
    </location>
</feature>
<keyword evidence="5" id="KW-0808">Transferase</keyword>
<dbReference type="NCBIfam" id="TIGR00254">
    <property type="entry name" value="GGDEF"/>
    <property type="match status" value="1"/>
</dbReference>
<evidence type="ECO:0000256" key="9">
    <source>
        <dbReference type="ARBA" id="ARBA00023004"/>
    </source>
</evidence>
<dbReference type="PANTHER" id="PTHR31528">
    <property type="entry name" value="4-AMINO-5-HYDROXYMETHYL-2-METHYLPYRIMIDINE PHOSPHATE SYNTHASE THI11-RELATED"/>
    <property type="match status" value="1"/>
</dbReference>
<dbReference type="InterPro" id="IPR015168">
    <property type="entry name" value="SsuA/THI5"/>
</dbReference>
<evidence type="ECO:0000256" key="6">
    <source>
        <dbReference type="ARBA" id="ARBA00022723"/>
    </source>
</evidence>
<dbReference type="InterPro" id="IPR027939">
    <property type="entry name" value="NMT1/THI5"/>
</dbReference>
<comment type="subunit">
    <text evidence="4">Homodimer.</text>
</comment>
<dbReference type="SUPFAM" id="SSF53850">
    <property type="entry name" value="Periplasmic binding protein-like II"/>
    <property type="match status" value="1"/>
</dbReference>
<feature type="signal peptide" evidence="13">
    <location>
        <begin position="1"/>
        <end position="21"/>
    </location>
</feature>
<evidence type="ECO:0000256" key="13">
    <source>
        <dbReference type="SAM" id="SignalP"/>
    </source>
</evidence>
<keyword evidence="12" id="KW-1133">Transmembrane helix</keyword>
<dbReference type="GO" id="GO:0009228">
    <property type="term" value="P:thiamine biosynthetic process"/>
    <property type="evidence" value="ECO:0007669"/>
    <property type="project" value="UniProtKB-KW"/>
</dbReference>
<keyword evidence="13" id="KW-0732">Signal</keyword>
<dbReference type="RefSeq" id="WP_290021853.1">
    <property type="nucleotide sequence ID" value="NZ_JAOPLV010000004.1"/>
</dbReference>
<evidence type="ECO:0000256" key="11">
    <source>
        <dbReference type="ARBA" id="ARBA00048179"/>
    </source>
</evidence>
<comment type="catalytic activity">
    <reaction evidence="11">
        <text>N(6)-(pyridoxal phosphate)-L-lysyl-[4-amino-5-hydroxymethyl-2-methylpyrimidine phosphate synthase] + L-histidyl-[4-amino-5-hydroxymethyl-2-methylpyrimidine phosphate synthase] + 2 Fe(3+) + 4 H2O = L-lysyl-[4-amino-5-hydroxymethyl-2-methylpyrimidine phosphate synthase] + (2S)-2-amino-5-hydroxy-4-oxopentanoyl-[4-amino-5-hydroxymethyl-2-methylpyrimidine phosphate synthase] + 4-amino-2-methyl-5-(phosphooxymethyl)pyrimidine + 3-oxopropanoate + 2 Fe(2+) + 2 H(+)</text>
        <dbReference type="Rhea" id="RHEA:65756"/>
        <dbReference type="Rhea" id="RHEA-COMP:16892"/>
        <dbReference type="Rhea" id="RHEA-COMP:16893"/>
        <dbReference type="Rhea" id="RHEA-COMP:16894"/>
        <dbReference type="Rhea" id="RHEA-COMP:16895"/>
        <dbReference type="ChEBI" id="CHEBI:15377"/>
        <dbReference type="ChEBI" id="CHEBI:15378"/>
        <dbReference type="ChEBI" id="CHEBI:29033"/>
        <dbReference type="ChEBI" id="CHEBI:29034"/>
        <dbReference type="ChEBI" id="CHEBI:29969"/>
        <dbReference type="ChEBI" id="CHEBI:29979"/>
        <dbReference type="ChEBI" id="CHEBI:33190"/>
        <dbReference type="ChEBI" id="CHEBI:58354"/>
        <dbReference type="ChEBI" id="CHEBI:143915"/>
        <dbReference type="ChEBI" id="CHEBI:157692"/>
    </reaction>
    <physiologicalReaction direction="left-to-right" evidence="11">
        <dbReference type="Rhea" id="RHEA:65757"/>
    </physiologicalReaction>
</comment>
<comment type="caution">
    <text evidence="15">The sequence shown here is derived from an EMBL/GenBank/DDBJ whole genome shotgun (WGS) entry which is preliminary data.</text>
</comment>
<dbReference type="Gene3D" id="3.40.190.10">
    <property type="entry name" value="Periplasmic binding protein-like II"/>
    <property type="match status" value="2"/>
</dbReference>
<organism evidence="15 16">
    <name type="scientific">Aeromonas bestiarum</name>
    <dbReference type="NCBI Taxonomy" id="105751"/>
    <lineage>
        <taxon>Bacteria</taxon>
        <taxon>Pseudomonadati</taxon>
        <taxon>Pseudomonadota</taxon>
        <taxon>Gammaproteobacteria</taxon>
        <taxon>Aeromonadales</taxon>
        <taxon>Aeromonadaceae</taxon>
        <taxon>Aeromonas</taxon>
    </lineage>
</organism>
<evidence type="ECO:0000256" key="1">
    <source>
        <dbReference type="ARBA" id="ARBA00003469"/>
    </source>
</evidence>
<keyword evidence="12" id="KW-0812">Transmembrane</keyword>
<dbReference type="InterPro" id="IPR043128">
    <property type="entry name" value="Rev_trsase/Diguanyl_cyclase"/>
</dbReference>
<accession>A0AAW7ICE1</accession>
<dbReference type="Gene3D" id="3.30.70.270">
    <property type="match status" value="1"/>
</dbReference>
<evidence type="ECO:0000313" key="16">
    <source>
        <dbReference type="Proteomes" id="UP001168216"/>
    </source>
</evidence>
<evidence type="ECO:0000256" key="2">
    <source>
        <dbReference type="ARBA" id="ARBA00004948"/>
    </source>
</evidence>
<dbReference type="InterPro" id="IPR000160">
    <property type="entry name" value="GGDEF_dom"/>
</dbReference>
<protein>
    <recommendedName>
        <fullName evidence="10">Thiamine pyrimidine synthase</fullName>
    </recommendedName>
</protein>
<evidence type="ECO:0000256" key="3">
    <source>
        <dbReference type="ARBA" id="ARBA00009406"/>
    </source>
</evidence>
<dbReference type="EMBL" id="JAOPLV010000004">
    <property type="protein sequence ID" value="MDM5140119.1"/>
    <property type="molecule type" value="Genomic_DNA"/>
</dbReference>
<evidence type="ECO:0000256" key="5">
    <source>
        <dbReference type="ARBA" id="ARBA00022679"/>
    </source>
</evidence>
<keyword evidence="12" id="KW-0472">Membrane</keyword>
<evidence type="ECO:0000256" key="8">
    <source>
        <dbReference type="ARBA" id="ARBA00022977"/>
    </source>
</evidence>
<evidence type="ECO:0000256" key="7">
    <source>
        <dbReference type="ARBA" id="ARBA00022898"/>
    </source>
</evidence>
<feature type="transmembrane region" description="Helical" evidence="12">
    <location>
        <begin position="330"/>
        <end position="350"/>
    </location>
</feature>
<dbReference type="Pfam" id="PF09084">
    <property type="entry name" value="NMT1"/>
    <property type="match status" value="1"/>
</dbReference>
<evidence type="ECO:0000256" key="4">
    <source>
        <dbReference type="ARBA" id="ARBA00011738"/>
    </source>
</evidence>
<comment type="similarity">
    <text evidence="3">Belongs to the NMT1/THI5 family.</text>
</comment>
<dbReference type="GO" id="GO:0016740">
    <property type="term" value="F:transferase activity"/>
    <property type="evidence" value="ECO:0007669"/>
    <property type="project" value="UniProtKB-KW"/>
</dbReference>
<evidence type="ECO:0000256" key="12">
    <source>
        <dbReference type="SAM" id="Phobius"/>
    </source>
</evidence>
<gene>
    <name evidence="15" type="ORF">OB959_09920</name>
</gene>
<evidence type="ECO:0000256" key="10">
    <source>
        <dbReference type="ARBA" id="ARBA00033171"/>
    </source>
</evidence>
<dbReference type="InterPro" id="IPR029787">
    <property type="entry name" value="Nucleotide_cyclase"/>
</dbReference>
<keyword evidence="6" id="KW-0479">Metal-binding</keyword>
<evidence type="ECO:0000259" key="14">
    <source>
        <dbReference type="PROSITE" id="PS50887"/>
    </source>
</evidence>
<keyword evidence="9" id="KW-0408">Iron</keyword>
<dbReference type="Proteomes" id="UP001168216">
    <property type="component" value="Unassembled WGS sequence"/>
</dbReference>
<dbReference type="PROSITE" id="PS50887">
    <property type="entry name" value="GGDEF"/>
    <property type="match status" value="1"/>
</dbReference>
<sequence>MKRCLLWLLLIGASHAMPLRASESPLETPEHVVLQLRWLHQPQFVGYHMAKAKGFYAMAGLDVEIRPGGKGISPVEEVQSGRADFGVGNTEVLTAYAKGTPLLALACVFQHSPSIFLARRDSGILTVDGMRGKRIMMFSAHQDAELLATLYYQGLNEHQLTPIQTSVNIEDLIEGRVDIFNAYLSNEPFYLEERGIPVSVINPRNYGIDFYSDILFTTQAQEQAHPDRVARFRAASLEGWRYALAHPQEAIALLRKAYGVNRSQAHMEYELQVSKEMIQPLYVEIGYMNPDRVTHIMQQLAEIGLIPKPVPLTGFLYQAPSEQWVFWRPWFLLSLTACALILLLAVYLLVCNKRLNREIALRQQREEEILQLARRDPLTGLPNRLSLMERLEAQVMSPSPGCLLFCDLNNFKQVNDGFGHSHGDAILCQLAERITRSLNHQRFFARLAGDEFVLLLPDQDLGEAETIAEVIRMAMAQPFQVNEHLLAVGISVGISQYQPGWRAEQWLIHADRAMYNDKGIELAPANAGQGSSSA</sequence>
<keyword evidence="8" id="KW-0784">Thiamine biosynthesis</keyword>
<dbReference type="CDD" id="cd01949">
    <property type="entry name" value="GGDEF"/>
    <property type="match status" value="1"/>
</dbReference>
<comment type="function">
    <text evidence="1">Responsible for the formation of the pyrimidine heterocycle in the thiamine biosynthesis pathway. Catalyzes the formation of hydroxymethylpyrimidine phosphate (HMP-P) from histidine and pyridoxal phosphate (PLP). The protein uses PLP and the active site histidine to form HMP-P, generating an inactive enzyme. The enzyme can only undergo a single turnover, which suggests it is a suicide enzyme.</text>
</comment>
<dbReference type="PANTHER" id="PTHR31528:SF1">
    <property type="entry name" value="4-AMINO-5-HYDROXYMETHYL-2-METHYLPYRIMIDINE PHOSPHATE SYNTHASE THI11-RELATED"/>
    <property type="match status" value="1"/>
</dbReference>
<evidence type="ECO:0000313" key="15">
    <source>
        <dbReference type="EMBL" id="MDM5140119.1"/>
    </source>
</evidence>
<name>A0AAW7ICE1_9GAMM</name>
<dbReference type="AlphaFoldDB" id="A0AAW7ICE1"/>
<dbReference type="SMART" id="SM00267">
    <property type="entry name" value="GGDEF"/>
    <property type="match status" value="1"/>
</dbReference>
<proteinExistence type="inferred from homology"/>
<dbReference type="Pfam" id="PF00990">
    <property type="entry name" value="GGDEF"/>
    <property type="match status" value="1"/>
</dbReference>
<reference evidence="15" key="1">
    <citation type="submission" date="2023-08" db="EMBL/GenBank/DDBJ databases">
        <title>WGS of Aeromonas isolates.</title>
        <authorList>
            <person name="Lee H."/>
        </authorList>
    </citation>
    <scope>NUCLEOTIDE SEQUENCE</scope>
    <source>
        <strain evidence="15">SL22</strain>
    </source>
</reference>